<accession>A0A9X3IHF5</accession>
<reference evidence="1" key="1">
    <citation type="submission" date="2022-11" db="EMBL/GenBank/DDBJ databases">
        <title>Biodiversity and phylogenetic relationships of bacteria.</title>
        <authorList>
            <person name="Machado R.A.R."/>
            <person name="Bhat A."/>
            <person name="Loulou A."/>
            <person name="Kallel S."/>
        </authorList>
    </citation>
    <scope>NUCLEOTIDE SEQUENCE</scope>
    <source>
        <strain evidence="1">A-IN1</strain>
    </source>
</reference>
<keyword evidence="2" id="KW-1185">Reference proteome</keyword>
<comment type="caution">
    <text evidence="1">The sequence shown here is derived from an EMBL/GenBank/DDBJ whole genome shotgun (WGS) entry which is preliminary data.</text>
</comment>
<dbReference type="EMBL" id="JAPKMY010000002">
    <property type="protein sequence ID" value="MCX5467244.1"/>
    <property type="molecule type" value="Genomic_DNA"/>
</dbReference>
<sequence>MFLQNETRHENNHDTQVDFFEISRQQEKDRINQRDANVIQINQNQAMTSNMSPFEKSQYLLKNNDTQSLNSHTYEQELKSLQQARNRGIISEQDYQKQLIKQNKAPLQQKNQQLNFFAP</sequence>
<dbReference type="Proteomes" id="UP001146019">
    <property type="component" value="Unassembled WGS sequence"/>
</dbReference>
<evidence type="ECO:0000313" key="1">
    <source>
        <dbReference type="EMBL" id="MCX5467244.1"/>
    </source>
</evidence>
<gene>
    <name evidence="1" type="ORF">OSH00_05745</name>
</gene>
<evidence type="ECO:0008006" key="3">
    <source>
        <dbReference type="Google" id="ProtNLM"/>
    </source>
</evidence>
<protein>
    <recommendedName>
        <fullName evidence="3">SHOCT domain-containing protein</fullName>
    </recommendedName>
</protein>
<dbReference type="AlphaFoldDB" id="A0A9X3IHF5"/>
<proteinExistence type="predicted"/>
<evidence type="ECO:0000313" key="2">
    <source>
        <dbReference type="Proteomes" id="UP001146019"/>
    </source>
</evidence>
<dbReference type="RefSeq" id="WP_266129628.1">
    <property type="nucleotide sequence ID" value="NZ_JAPKMY010000002.1"/>
</dbReference>
<organism evidence="1 2">
    <name type="scientific">Acinetobacter nematophilus</name>
    <dbReference type="NCBI Taxonomy" id="2994642"/>
    <lineage>
        <taxon>Bacteria</taxon>
        <taxon>Pseudomonadati</taxon>
        <taxon>Pseudomonadota</taxon>
        <taxon>Gammaproteobacteria</taxon>
        <taxon>Moraxellales</taxon>
        <taxon>Moraxellaceae</taxon>
        <taxon>Acinetobacter</taxon>
    </lineage>
</organism>
<name>A0A9X3IHF5_9GAMM</name>